<protein>
    <submittedName>
        <fullName evidence="1">Uncharacterized protein</fullName>
    </submittedName>
</protein>
<dbReference type="Proteomes" id="UP001500253">
    <property type="component" value="Unassembled WGS sequence"/>
</dbReference>
<evidence type="ECO:0000313" key="2">
    <source>
        <dbReference type="Proteomes" id="UP001500253"/>
    </source>
</evidence>
<name>A0ABN3GSM2_9ACTN</name>
<comment type="caution">
    <text evidence="1">The sequence shown here is derived from an EMBL/GenBank/DDBJ whole genome shotgun (WGS) entry which is preliminary data.</text>
</comment>
<dbReference type="EMBL" id="BAAASD010000030">
    <property type="protein sequence ID" value="GAA2360077.1"/>
    <property type="molecule type" value="Genomic_DNA"/>
</dbReference>
<organism evidence="1 2">
    <name type="scientific">Streptomyces cuspidosporus</name>
    <dbReference type="NCBI Taxonomy" id="66882"/>
    <lineage>
        <taxon>Bacteria</taxon>
        <taxon>Bacillati</taxon>
        <taxon>Actinomycetota</taxon>
        <taxon>Actinomycetes</taxon>
        <taxon>Kitasatosporales</taxon>
        <taxon>Streptomycetaceae</taxon>
        <taxon>Streptomyces</taxon>
    </lineage>
</organism>
<dbReference type="RefSeq" id="WP_346177306.1">
    <property type="nucleotide sequence ID" value="NZ_BAAASD010000030.1"/>
</dbReference>
<gene>
    <name evidence="1" type="ORF">GCM10010246_57880</name>
</gene>
<proteinExistence type="predicted"/>
<sequence>MTSQVCARCDARTGKPVLVGHVHSASAGGRTLYSCPEHALTFPRPIDPVAQIDALRRARKEETAS</sequence>
<keyword evidence="2" id="KW-1185">Reference proteome</keyword>
<accession>A0ABN3GSM2</accession>
<reference evidence="1 2" key="1">
    <citation type="journal article" date="2019" name="Int. J. Syst. Evol. Microbiol.">
        <title>The Global Catalogue of Microorganisms (GCM) 10K type strain sequencing project: providing services to taxonomists for standard genome sequencing and annotation.</title>
        <authorList>
            <consortium name="The Broad Institute Genomics Platform"/>
            <consortium name="The Broad Institute Genome Sequencing Center for Infectious Disease"/>
            <person name="Wu L."/>
            <person name="Ma J."/>
        </authorList>
    </citation>
    <scope>NUCLEOTIDE SEQUENCE [LARGE SCALE GENOMIC DNA]</scope>
    <source>
        <strain evidence="1 2">JCM 4316</strain>
    </source>
</reference>
<evidence type="ECO:0000313" key="1">
    <source>
        <dbReference type="EMBL" id="GAA2360077.1"/>
    </source>
</evidence>